<dbReference type="InterPro" id="IPR002234">
    <property type="entry name" value="Anphylx_rcpt_C3a/C5a1-2"/>
</dbReference>
<feature type="transmembrane region" description="Helical" evidence="14">
    <location>
        <begin position="36"/>
        <end position="59"/>
    </location>
</feature>
<dbReference type="GO" id="GO:0006954">
    <property type="term" value="P:inflammatory response"/>
    <property type="evidence" value="ECO:0007669"/>
    <property type="project" value="TreeGrafter"/>
</dbReference>
<keyword evidence="6 14" id="KW-1133">Transmembrane helix</keyword>
<dbReference type="Proteomes" id="UP000823561">
    <property type="component" value="Chromosome 15"/>
</dbReference>
<evidence type="ECO:0000256" key="10">
    <source>
        <dbReference type="ARBA" id="ARBA00023170"/>
    </source>
</evidence>
<feature type="transmembrane region" description="Helical" evidence="14">
    <location>
        <begin position="246"/>
        <end position="268"/>
    </location>
</feature>
<evidence type="ECO:0000256" key="6">
    <source>
        <dbReference type="ARBA" id="ARBA00022989"/>
    </source>
</evidence>
<evidence type="ECO:0000256" key="11">
    <source>
        <dbReference type="ARBA" id="ARBA00023224"/>
    </source>
</evidence>
<feature type="transmembrane region" description="Helical" evidence="14">
    <location>
        <begin position="150"/>
        <end position="172"/>
    </location>
</feature>
<dbReference type="Pfam" id="PF00001">
    <property type="entry name" value="7tm_1"/>
    <property type="match status" value="1"/>
</dbReference>
<keyword evidence="11" id="KW-0807">Transducer</keyword>
<proteinExistence type="inferred from homology"/>
<evidence type="ECO:0000256" key="12">
    <source>
        <dbReference type="ARBA" id="ARBA00025736"/>
    </source>
</evidence>
<dbReference type="PRINTS" id="PR00237">
    <property type="entry name" value="GPCRRHODOPSN"/>
</dbReference>
<evidence type="ECO:0000256" key="5">
    <source>
        <dbReference type="ARBA" id="ARBA00022692"/>
    </source>
</evidence>
<feature type="transmembrane region" description="Helical" evidence="14">
    <location>
        <begin position="71"/>
        <end position="92"/>
    </location>
</feature>
<dbReference type="InterPro" id="IPR000826">
    <property type="entry name" value="Formyl_rcpt-rel"/>
</dbReference>
<dbReference type="PANTHER" id="PTHR24225">
    <property type="entry name" value="CHEMOTACTIC RECEPTOR"/>
    <property type="match status" value="1"/>
</dbReference>
<comment type="caution">
    <text evidence="16">The sequence shown here is derived from an EMBL/GenBank/DDBJ whole genome shotgun (WGS) entry which is preliminary data.</text>
</comment>
<dbReference type="GO" id="GO:0006935">
    <property type="term" value="P:chemotaxis"/>
    <property type="evidence" value="ECO:0007669"/>
    <property type="project" value="UniProtKB-KW"/>
</dbReference>
<feature type="transmembrane region" description="Helical" evidence="14">
    <location>
        <begin position="288"/>
        <end position="312"/>
    </location>
</feature>
<evidence type="ECO:0000313" key="17">
    <source>
        <dbReference type="Proteomes" id="UP000823561"/>
    </source>
</evidence>
<keyword evidence="10" id="KW-0675">Receptor</keyword>
<dbReference type="PRINTS" id="PR01104">
    <property type="entry name" value="ANPHYLATOXNR"/>
</dbReference>
<dbReference type="Gene3D" id="1.20.1070.10">
    <property type="entry name" value="Rhodopsin 7-helix transmembrane proteins"/>
    <property type="match status" value="1"/>
</dbReference>
<feature type="transmembrane region" description="Helical" evidence="14">
    <location>
        <begin position="200"/>
        <end position="225"/>
    </location>
</feature>
<evidence type="ECO:0000256" key="13">
    <source>
        <dbReference type="SAM" id="MobiDB-lite"/>
    </source>
</evidence>
<gene>
    <name evidence="16" type="ORF">AALO_G00201970</name>
</gene>
<accession>A0AAV6G2T4</accession>
<dbReference type="InterPro" id="IPR017452">
    <property type="entry name" value="GPCR_Rhodpsn_7TM"/>
</dbReference>
<feature type="region of interest" description="Disordered" evidence="13">
    <location>
        <begin position="338"/>
        <end position="357"/>
    </location>
</feature>
<comment type="similarity">
    <text evidence="12">Belongs to the chemokine-like receptor (CMKLR) family.</text>
</comment>
<keyword evidence="5 14" id="KW-0812">Transmembrane</keyword>
<feature type="transmembrane region" description="Helical" evidence="14">
    <location>
        <begin position="112"/>
        <end position="130"/>
    </location>
</feature>
<keyword evidence="4" id="KW-0597">Phosphoprotein</keyword>
<dbReference type="PANTHER" id="PTHR24225:SF56">
    <property type="entry name" value="C5A ANAPHYLATOXIN CHEMOTACTIC RECEPTOR 1"/>
    <property type="match status" value="1"/>
</dbReference>
<dbReference type="EMBL" id="JADWDJ010000015">
    <property type="protein sequence ID" value="KAG5269434.1"/>
    <property type="molecule type" value="Genomic_DNA"/>
</dbReference>
<dbReference type="FunFam" id="1.20.1070.10:FF:000034">
    <property type="entry name" value="G-protein coupled receptor 1"/>
    <property type="match status" value="1"/>
</dbReference>
<dbReference type="SUPFAM" id="SSF81321">
    <property type="entry name" value="Family A G protein-coupled receptor-like"/>
    <property type="match status" value="1"/>
</dbReference>
<evidence type="ECO:0000256" key="7">
    <source>
        <dbReference type="ARBA" id="ARBA00023040"/>
    </source>
</evidence>
<keyword evidence="7" id="KW-0297">G-protein coupled receptor</keyword>
<feature type="compositionally biased region" description="Polar residues" evidence="13">
    <location>
        <begin position="340"/>
        <end position="357"/>
    </location>
</feature>
<dbReference type="AlphaFoldDB" id="A0AAV6G2T4"/>
<keyword evidence="8 14" id="KW-0472">Membrane</keyword>
<feature type="domain" description="G-protein coupled receptors family 1 profile" evidence="15">
    <location>
        <begin position="52"/>
        <end position="309"/>
    </location>
</feature>
<protein>
    <recommendedName>
        <fullName evidence="15">G-protein coupled receptors family 1 profile domain-containing protein</fullName>
    </recommendedName>
</protein>
<comment type="subcellular location">
    <subcellularLocation>
        <location evidence="1">Cell membrane</location>
        <topology evidence="1">Multi-pass membrane protein</topology>
    </subcellularLocation>
</comment>
<evidence type="ECO:0000256" key="3">
    <source>
        <dbReference type="ARBA" id="ARBA00022500"/>
    </source>
</evidence>
<name>A0AAV6G2T4_9TELE</name>
<organism evidence="16 17">
    <name type="scientific">Alosa alosa</name>
    <name type="common">allis shad</name>
    <dbReference type="NCBI Taxonomy" id="278164"/>
    <lineage>
        <taxon>Eukaryota</taxon>
        <taxon>Metazoa</taxon>
        <taxon>Chordata</taxon>
        <taxon>Craniata</taxon>
        <taxon>Vertebrata</taxon>
        <taxon>Euteleostomi</taxon>
        <taxon>Actinopterygii</taxon>
        <taxon>Neopterygii</taxon>
        <taxon>Teleostei</taxon>
        <taxon>Clupei</taxon>
        <taxon>Clupeiformes</taxon>
        <taxon>Clupeoidei</taxon>
        <taxon>Clupeidae</taxon>
        <taxon>Alosa</taxon>
    </lineage>
</organism>
<evidence type="ECO:0000259" key="15">
    <source>
        <dbReference type="PROSITE" id="PS50262"/>
    </source>
</evidence>
<dbReference type="GO" id="GO:0005886">
    <property type="term" value="C:plasma membrane"/>
    <property type="evidence" value="ECO:0007669"/>
    <property type="project" value="UniProtKB-SubCell"/>
</dbReference>
<keyword evidence="9" id="KW-1015">Disulfide bond</keyword>
<evidence type="ECO:0000256" key="4">
    <source>
        <dbReference type="ARBA" id="ARBA00022553"/>
    </source>
</evidence>
<dbReference type="InterPro" id="IPR000276">
    <property type="entry name" value="GPCR_Rhodpsn"/>
</dbReference>
<evidence type="ECO:0000313" key="16">
    <source>
        <dbReference type="EMBL" id="KAG5269434.1"/>
    </source>
</evidence>
<dbReference type="GO" id="GO:0007204">
    <property type="term" value="P:positive regulation of cytosolic calcium ion concentration"/>
    <property type="evidence" value="ECO:0007669"/>
    <property type="project" value="TreeGrafter"/>
</dbReference>
<keyword evidence="3" id="KW-0145">Chemotaxis</keyword>
<sequence>MEHWNTSLLDYDPSDYNYTDVLTDITGTDVLGINHIISLVCYALVFIIGVPGNALVAYVTAFRMPHSVNALWFLNLALTDLLCCLSLPLLMIPLAQDMHWSMGPLACKLLHGTFFLVMYCSVLQLALISMDRWMLVSWPVWCQNWRRPRYAYWACLGIWILALLGSAPQFAIQEAVEPKLIFGGVSEKVRCMSVLHSMTAAWAITIFRFMMGFALPFMVICVSHWRVYQRASGRGQSRGGRERSARAARVIIAVVLTFFLCWAPVHVLDIVHLALPADHHIHHGHKLALANVLATCLAYVNSCLNPVIYVCMGRGFKEGITRTLRSVLHLASEAPIHSMGGTQNSKSTSANTLDRSV</sequence>
<keyword evidence="2" id="KW-1003">Cell membrane</keyword>
<reference evidence="16" key="1">
    <citation type="submission" date="2020-10" db="EMBL/GenBank/DDBJ databases">
        <title>Chromosome-scale genome assembly of the Allis shad, Alosa alosa.</title>
        <authorList>
            <person name="Margot Z."/>
            <person name="Christophe K."/>
            <person name="Cabau C."/>
            <person name="Louis A."/>
            <person name="Berthelot C."/>
            <person name="Parey E."/>
            <person name="Roest Crollius H."/>
            <person name="Montfort J."/>
            <person name="Robinson-Rechavi M."/>
            <person name="Bucao C."/>
            <person name="Bouchez O."/>
            <person name="Gislard M."/>
            <person name="Lluch J."/>
            <person name="Milhes M."/>
            <person name="Lampietro C."/>
            <person name="Lopez Roques C."/>
            <person name="Donnadieu C."/>
            <person name="Braasch I."/>
            <person name="Desvignes T."/>
            <person name="Postlethwait J."/>
            <person name="Bobe J."/>
            <person name="Guiguen Y."/>
        </authorList>
    </citation>
    <scope>NUCLEOTIDE SEQUENCE</scope>
    <source>
        <strain evidence="16">M-15738</strain>
        <tissue evidence="16">Blood</tissue>
    </source>
</reference>
<evidence type="ECO:0000256" key="2">
    <source>
        <dbReference type="ARBA" id="ARBA00022475"/>
    </source>
</evidence>
<dbReference type="GO" id="GO:0007200">
    <property type="term" value="P:phospholipase C-activating G protein-coupled receptor signaling pathway"/>
    <property type="evidence" value="ECO:0007669"/>
    <property type="project" value="TreeGrafter"/>
</dbReference>
<dbReference type="PRINTS" id="PR00426">
    <property type="entry name" value="C5ANPHYLTXNR"/>
</dbReference>
<evidence type="ECO:0000256" key="14">
    <source>
        <dbReference type="SAM" id="Phobius"/>
    </source>
</evidence>
<evidence type="ECO:0000256" key="9">
    <source>
        <dbReference type="ARBA" id="ARBA00023157"/>
    </source>
</evidence>
<dbReference type="GO" id="GO:0004930">
    <property type="term" value="F:G protein-coupled receptor activity"/>
    <property type="evidence" value="ECO:0007669"/>
    <property type="project" value="UniProtKB-KW"/>
</dbReference>
<evidence type="ECO:0000256" key="8">
    <source>
        <dbReference type="ARBA" id="ARBA00023136"/>
    </source>
</evidence>
<keyword evidence="17" id="KW-1185">Reference proteome</keyword>
<evidence type="ECO:0000256" key="1">
    <source>
        <dbReference type="ARBA" id="ARBA00004651"/>
    </source>
</evidence>
<dbReference type="GO" id="GO:0004878">
    <property type="term" value="F:complement component C5a receptor activity"/>
    <property type="evidence" value="ECO:0007669"/>
    <property type="project" value="TreeGrafter"/>
</dbReference>
<dbReference type="PROSITE" id="PS50262">
    <property type="entry name" value="G_PROTEIN_RECEP_F1_2"/>
    <property type="match status" value="1"/>
</dbReference>